<organism evidence="2 3">
    <name type="scientific">Gordonia lacunae</name>
    <dbReference type="NCBI Taxonomy" id="417102"/>
    <lineage>
        <taxon>Bacteria</taxon>
        <taxon>Bacillati</taxon>
        <taxon>Actinomycetota</taxon>
        <taxon>Actinomycetes</taxon>
        <taxon>Mycobacteriales</taxon>
        <taxon>Gordoniaceae</taxon>
        <taxon>Gordonia</taxon>
    </lineage>
</organism>
<accession>A0A243Q5L9</accession>
<dbReference type="EMBL" id="NGFO01000029">
    <property type="protein sequence ID" value="OUC76674.1"/>
    <property type="molecule type" value="Genomic_DNA"/>
</dbReference>
<dbReference type="Proteomes" id="UP000194632">
    <property type="component" value="Unassembled WGS sequence"/>
</dbReference>
<sequence>MAQMLERDLAAFDSSASPKSTPEPSSVAGLDTAVARAEGVLLGLSDGSVLASEFTRLLDAVRAAQPSQQQHRAG</sequence>
<name>A0A243Q5L9_9ACTN</name>
<feature type="compositionally biased region" description="Polar residues" evidence="1">
    <location>
        <begin position="14"/>
        <end position="24"/>
    </location>
</feature>
<comment type="caution">
    <text evidence="2">The sequence shown here is derived from an EMBL/GenBank/DDBJ whole genome shotgun (WGS) entry which is preliminary data.</text>
</comment>
<evidence type="ECO:0000313" key="2">
    <source>
        <dbReference type="EMBL" id="OUC76674.1"/>
    </source>
</evidence>
<keyword evidence="3" id="KW-1185">Reference proteome</keyword>
<feature type="region of interest" description="Disordered" evidence="1">
    <location>
        <begin position="1"/>
        <end position="28"/>
    </location>
</feature>
<reference evidence="2 3" key="1">
    <citation type="submission" date="2017-05" db="EMBL/GenBank/DDBJ databases">
        <title>Biotechnological potential of actinobacteria isolated from South African environments.</title>
        <authorList>
            <person name="Le Roes-Hill M."/>
            <person name="Prins A."/>
            <person name="Durrell K.A."/>
        </authorList>
    </citation>
    <scope>NUCLEOTIDE SEQUENCE [LARGE SCALE GENOMIC DNA]</scope>
    <source>
        <strain evidence="2">BS2</strain>
    </source>
</reference>
<dbReference type="AlphaFoldDB" id="A0A243Q5L9"/>
<evidence type="ECO:0000256" key="1">
    <source>
        <dbReference type="SAM" id="MobiDB-lite"/>
    </source>
</evidence>
<gene>
    <name evidence="2" type="ORF">CA982_20730</name>
</gene>
<protein>
    <submittedName>
        <fullName evidence="2">Uncharacterized protein</fullName>
    </submittedName>
</protein>
<evidence type="ECO:0000313" key="3">
    <source>
        <dbReference type="Proteomes" id="UP000194632"/>
    </source>
</evidence>
<proteinExistence type="predicted"/>
<feature type="compositionally biased region" description="Basic and acidic residues" evidence="1">
    <location>
        <begin position="1"/>
        <end position="10"/>
    </location>
</feature>